<sequence>MSGASPSRSDTVRLLLRDSDALGRLLSRAVIVGNVLSVGVLLVMYATFQLFRGYVTSALLGLIASIALHDTKQEWAFRLAGHLPASHHTRLQSRPPLSWRARVLLPALALLAVRSRPWFITLASATAAAAAAALFVWLSARAAVRAGAVDAHTAAALLIIAALLSAMCAAALVLSLGIVEDVVSAMRSLAYAVRAALRARQWDKSSAATKALEQVQAYLATHAEAAESLGRRAHAMAREVGLDMDNPNAWWVRGSDPAEWRRWAASASSGPLNLSSLMSLHSTDVRAGWRRFCAMLRQQSLSTAQLSLVWKRLRAAFPTERWLALARSSLGYASAAVRYVGVVASYIDGLGAFLAIVLVLLRQPTSVLTPLIRCVPFRDARANVWLERQIRRELHDAVWSTVWQASTQALLAWTVFVAIDLEMEFLVAFGVGASAVLPIVPGPLVWYGAFGLPQMLTRHSGSVTRWWLDSALFGVAALLATRVLSGRVASRWQHKSLSGSVTEEERSVTLLPHGVLALAALLGWRVYGGVQGALVAYCVASTAAILVRSIHLDEREWDMEGEVSADAAAASHSHSNK</sequence>
<feature type="transmembrane region" description="Helical" evidence="1">
    <location>
        <begin position="401"/>
        <end position="419"/>
    </location>
</feature>
<keyword evidence="1" id="KW-0472">Membrane</keyword>
<organism evidence="2 3">
    <name type="scientific">Cyanidium caldarium</name>
    <name type="common">Red alga</name>
    <dbReference type="NCBI Taxonomy" id="2771"/>
    <lineage>
        <taxon>Eukaryota</taxon>
        <taxon>Rhodophyta</taxon>
        <taxon>Bangiophyceae</taxon>
        <taxon>Cyanidiales</taxon>
        <taxon>Cyanidiaceae</taxon>
        <taxon>Cyanidium</taxon>
    </lineage>
</organism>
<evidence type="ECO:0000313" key="3">
    <source>
        <dbReference type="Proteomes" id="UP001301350"/>
    </source>
</evidence>
<feature type="transmembrane region" description="Helical" evidence="1">
    <location>
        <begin position="426"/>
        <end position="446"/>
    </location>
</feature>
<name>A0AAV9J2S1_CYACA</name>
<reference evidence="2 3" key="1">
    <citation type="submission" date="2022-07" db="EMBL/GenBank/DDBJ databases">
        <title>Genome-wide signatures of adaptation to extreme environments.</title>
        <authorList>
            <person name="Cho C.H."/>
            <person name="Yoon H.S."/>
        </authorList>
    </citation>
    <scope>NUCLEOTIDE SEQUENCE [LARGE SCALE GENOMIC DNA]</scope>
    <source>
        <strain evidence="2 3">DBV 063 E5</strain>
    </source>
</reference>
<feature type="transmembrane region" description="Helical" evidence="1">
    <location>
        <begin position="51"/>
        <end position="68"/>
    </location>
</feature>
<dbReference type="Proteomes" id="UP001301350">
    <property type="component" value="Unassembled WGS sequence"/>
</dbReference>
<proteinExistence type="predicted"/>
<dbReference type="EMBL" id="JANCYW010000019">
    <property type="protein sequence ID" value="KAK4538675.1"/>
    <property type="molecule type" value="Genomic_DNA"/>
</dbReference>
<keyword evidence="1" id="KW-0812">Transmembrane</keyword>
<protein>
    <submittedName>
        <fullName evidence="2">Uncharacterized protein</fullName>
    </submittedName>
</protein>
<feature type="transmembrane region" description="Helical" evidence="1">
    <location>
        <begin position="336"/>
        <end position="361"/>
    </location>
</feature>
<comment type="caution">
    <text evidence="2">The sequence shown here is derived from an EMBL/GenBank/DDBJ whole genome shotgun (WGS) entry which is preliminary data.</text>
</comment>
<feature type="transmembrane region" description="Helical" evidence="1">
    <location>
        <begin position="152"/>
        <end position="179"/>
    </location>
</feature>
<accession>A0AAV9J2S1</accession>
<dbReference type="AlphaFoldDB" id="A0AAV9J2S1"/>
<feature type="transmembrane region" description="Helical" evidence="1">
    <location>
        <begin position="25"/>
        <end position="45"/>
    </location>
</feature>
<feature type="transmembrane region" description="Helical" evidence="1">
    <location>
        <begin position="466"/>
        <end position="485"/>
    </location>
</feature>
<keyword evidence="3" id="KW-1185">Reference proteome</keyword>
<keyword evidence="1" id="KW-1133">Transmembrane helix</keyword>
<feature type="transmembrane region" description="Helical" evidence="1">
    <location>
        <begin position="118"/>
        <end position="140"/>
    </location>
</feature>
<evidence type="ECO:0000313" key="2">
    <source>
        <dbReference type="EMBL" id="KAK4538675.1"/>
    </source>
</evidence>
<gene>
    <name evidence="2" type="ORF">CDCA_CDCA19G4700</name>
</gene>
<evidence type="ECO:0000256" key="1">
    <source>
        <dbReference type="SAM" id="Phobius"/>
    </source>
</evidence>